<dbReference type="Gene3D" id="1.25.40.20">
    <property type="entry name" value="Ankyrin repeat-containing domain"/>
    <property type="match status" value="2"/>
</dbReference>
<evidence type="ECO:0000313" key="5">
    <source>
        <dbReference type="Proteomes" id="UP001314170"/>
    </source>
</evidence>
<dbReference type="PROSITE" id="PS50297">
    <property type="entry name" value="ANK_REP_REGION"/>
    <property type="match status" value="1"/>
</dbReference>
<dbReference type="Pfam" id="PF12796">
    <property type="entry name" value="Ank_2"/>
    <property type="match status" value="1"/>
</dbReference>
<dbReference type="PANTHER" id="PTHR24186">
    <property type="entry name" value="PROTEIN PHOSPHATASE 1 REGULATORY SUBUNIT"/>
    <property type="match status" value="1"/>
</dbReference>
<dbReference type="SMART" id="SM00248">
    <property type="entry name" value="ANK"/>
    <property type="match status" value="5"/>
</dbReference>
<proteinExistence type="predicted"/>
<dbReference type="InterPro" id="IPR002110">
    <property type="entry name" value="Ankyrin_rpt"/>
</dbReference>
<reference evidence="4 5" key="1">
    <citation type="submission" date="2024-01" db="EMBL/GenBank/DDBJ databases">
        <authorList>
            <person name="Waweru B."/>
        </authorList>
    </citation>
    <scope>NUCLEOTIDE SEQUENCE [LARGE SCALE GENOMIC DNA]</scope>
</reference>
<dbReference type="EMBL" id="CAWUPB010001178">
    <property type="protein sequence ID" value="CAK7349817.1"/>
    <property type="molecule type" value="Genomic_DNA"/>
</dbReference>
<name>A0AAV1SGB0_9ROSI</name>
<sequence>MLAILLHAIPDEVDLLKMLEGKSPVHGAVEGRKKINILAQIGKEKPDLLRQKDEKKANAIHCAASMGCFLATQFLFDEYRAGAIQQNSEGNLPIHVASKKGHVDVVHIYISKWSDLTEFLNSKGQNILHVAAESGQHRLVKHILESDRLQALANEKDLEGNTPLHLASKNGQSWATYALVSNNIVTRQMANGENLTPYEVAEKQSKIVQAYYSEETIRNGKVYLLESDRTRKLINDIATETNSGHLLIKLGWTKETTTILINKVKSPIRESIVKIVDYMKMKNNKGNTTLRETVISCHKDVAKFMVLECSEVSYIRT</sequence>
<keyword evidence="5" id="KW-1185">Reference proteome</keyword>
<gene>
    <name evidence="4" type="ORF">DCAF_LOCUS22538</name>
</gene>
<evidence type="ECO:0000313" key="4">
    <source>
        <dbReference type="EMBL" id="CAK7349817.1"/>
    </source>
</evidence>
<accession>A0AAV1SGB0</accession>
<dbReference type="GO" id="GO:0005886">
    <property type="term" value="C:plasma membrane"/>
    <property type="evidence" value="ECO:0007669"/>
    <property type="project" value="TreeGrafter"/>
</dbReference>
<keyword evidence="1" id="KW-0677">Repeat</keyword>
<keyword evidence="2 3" id="KW-0040">ANK repeat</keyword>
<organism evidence="4 5">
    <name type="scientific">Dovyalis caffra</name>
    <dbReference type="NCBI Taxonomy" id="77055"/>
    <lineage>
        <taxon>Eukaryota</taxon>
        <taxon>Viridiplantae</taxon>
        <taxon>Streptophyta</taxon>
        <taxon>Embryophyta</taxon>
        <taxon>Tracheophyta</taxon>
        <taxon>Spermatophyta</taxon>
        <taxon>Magnoliopsida</taxon>
        <taxon>eudicotyledons</taxon>
        <taxon>Gunneridae</taxon>
        <taxon>Pentapetalae</taxon>
        <taxon>rosids</taxon>
        <taxon>fabids</taxon>
        <taxon>Malpighiales</taxon>
        <taxon>Salicaceae</taxon>
        <taxon>Flacourtieae</taxon>
        <taxon>Dovyalis</taxon>
    </lineage>
</organism>
<evidence type="ECO:0000256" key="3">
    <source>
        <dbReference type="PROSITE-ProRule" id="PRU00023"/>
    </source>
</evidence>
<dbReference type="SUPFAM" id="SSF48403">
    <property type="entry name" value="Ankyrin repeat"/>
    <property type="match status" value="1"/>
</dbReference>
<dbReference type="Proteomes" id="UP001314170">
    <property type="component" value="Unassembled WGS sequence"/>
</dbReference>
<evidence type="ECO:0008006" key="6">
    <source>
        <dbReference type="Google" id="ProtNLM"/>
    </source>
</evidence>
<comment type="caution">
    <text evidence="4">The sequence shown here is derived from an EMBL/GenBank/DDBJ whole genome shotgun (WGS) entry which is preliminary data.</text>
</comment>
<dbReference type="AlphaFoldDB" id="A0AAV1SGB0"/>
<dbReference type="InterPro" id="IPR036770">
    <property type="entry name" value="Ankyrin_rpt-contain_sf"/>
</dbReference>
<evidence type="ECO:0000256" key="1">
    <source>
        <dbReference type="ARBA" id="ARBA00022737"/>
    </source>
</evidence>
<evidence type="ECO:0000256" key="2">
    <source>
        <dbReference type="ARBA" id="ARBA00023043"/>
    </source>
</evidence>
<dbReference type="PROSITE" id="PS50088">
    <property type="entry name" value="ANK_REPEAT"/>
    <property type="match status" value="1"/>
</dbReference>
<protein>
    <recommendedName>
        <fullName evidence="6">Ankyrin repeat-containing protein</fullName>
    </recommendedName>
</protein>
<feature type="repeat" description="ANK" evidence="3">
    <location>
        <begin position="89"/>
        <end position="121"/>
    </location>
</feature>
<dbReference type="PANTHER" id="PTHR24186:SF46">
    <property type="entry name" value="PROTEIN ACCELERATED CELL DEATH 6-LIKE"/>
    <property type="match status" value="1"/>
</dbReference>